<dbReference type="EMBL" id="CP086719">
    <property type="protein sequence ID" value="WOO84621.1"/>
    <property type="molecule type" value="Genomic_DNA"/>
</dbReference>
<dbReference type="AlphaFoldDB" id="A0AAF0YH15"/>
<organism evidence="2 3">
    <name type="scientific">Vanrija pseudolonga</name>
    <dbReference type="NCBI Taxonomy" id="143232"/>
    <lineage>
        <taxon>Eukaryota</taxon>
        <taxon>Fungi</taxon>
        <taxon>Dikarya</taxon>
        <taxon>Basidiomycota</taxon>
        <taxon>Agaricomycotina</taxon>
        <taxon>Tremellomycetes</taxon>
        <taxon>Trichosporonales</taxon>
        <taxon>Trichosporonaceae</taxon>
        <taxon>Vanrija</taxon>
    </lineage>
</organism>
<dbReference type="Proteomes" id="UP000827549">
    <property type="component" value="Chromosome 6"/>
</dbReference>
<evidence type="ECO:0000256" key="1">
    <source>
        <dbReference type="SAM" id="MobiDB-lite"/>
    </source>
</evidence>
<dbReference type="GeneID" id="87811307"/>
<dbReference type="RefSeq" id="XP_062630647.1">
    <property type="nucleotide sequence ID" value="XM_062774663.1"/>
</dbReference>
<evidence type="ECO:0000313" key="2">
    <source>
        <dbReference type="EMBL" id="WOO84621.1"/>
    </source>
</evidence>
<keyword evidence="3" id="KW-1185">Reference proteome</keyword>
<accession>A0AAF0YH15</accession>
<feature type="region of interest" description="Disordered" evidence="1">
    <location>
        <begin position="1"/>
        <end position="48"/>
    </location>
</feature>
<feature type="compositionally biased region" description="Low complexity" evidence="1">
    <location>
        <begin position="1"/>
        <end position="12"/>
    </location>
</feature>
<reference evidence="2" key="1">
    <citation type="submission" date="2023-10" db="EMBL/GenBank/DDBJ databases">
        <authorList>
            <person name="Noh H."/>
        </authorList>
    </citation>
    <scope>NUCLEOTIDE SEQUENCE</scope>
    <source>
        <strain evidence="2">DUCC4014</strain>
    </source>
</reference>
<protein>
    <submittedName>
        <fullName evidence="2">Uncharacterized protein</fullName>
    </submittedName>
</protein>
<name>A0AAF0YH15_9TREE</name>
<evidence type="ECO:0000313" key="3">
    <source>
        <dbReference type="Proteomes" id="UP000827549"/>
    </source>
</evidence>
<proteinExistence type="predicted"/>
<gene>
    <name evidence="2" type="ORF">LOC62_06G008140</name>
</gene>
<sequence>MGLSYSVWASPPEVSPPVAPVNKASPPRSAVTGVFSSGPEDPNGPTTAMGFRLAALLAENEEAAAAAKTNKRH</sequence>